<organism evidence="1 2">
    <name type="scientific">Mesoterricola silvestris</name>
    <dbReference type="NCBI Taxonomy" id="2927979"/>
    <lineage>
        <taxon>Bacteria</taxon>
        <taxon>Pseudomonadati</taxon>
        <taxon>Acidobacteriota</taxon>
        <taxon>Holophagae</taxon>
        <taxon>Holophagales</taxon>
        <taxon>Holophagaceae</taxon>
        <taxon>Mesoterricola</taxon>
    </lineage>
</organism>
<protein>
    <submittedName>
        <fullName evidence="1">Uncharacterized protein</fullName>
    </submittedName>
</protein>
<sequence>MSERLLRVTAPHFVAGAVWTFKGNAWVCTEAAPILRWMVGLGAVAMAHRRPKLERKGWRFEWL</sequence>
<dbReference type="EMBL" id="AP027080">
    <property type="protein sequence ID" value="BDU72314.1"/>
    <property type="molecule type" value="Genomic_DNA"/>
</dbReference>
<proteinExistence type="predicted"/>
<gene>
    <name evidence="1" type="ORF">METEAL_14880</name>
</gene>
<accession>A0AA48GM17</accession>
<reference evidence="2" key="1">
    <citation type="journal article" date="2023" name="Int. J. Syst. Evol. Microbiol.">
        <title>Mesoterricola silvestris gen. nov., sp. nov., Mesoterricola sediminis sp. nov., Geothrix oryzae sp. nov., Geothrix edaphica sp. nov., Geothrix rubra sp. nov., and Geothrix limicola sp. nov., six novel members of Acidobacteriota isolated from soils.</title>
        <authorList>
            <person name="Itoh H."/>
            <person name="Sugisawa Y."/>
            <person name="Mise K."/>
            <person name="Xu Z."/>
            <person name="Kuniyasu M."/>
            <person name="Ushijima N."/>
            <person name="Kawano K."/>
            <person name="Kobayashi E."/>
            <person name="Shiratori Y."/>
            <person name="Masuda Y."/>
            <person name="Senoo K."/>
        </authorList>
    </citation>
    <scope>NUCLEOTIDE SEQUENCE [LARGE SCALE GENOMIC DNA]</scope>
    <source>
        <strain evidence="2">W79</strain>
    </source>
</reference>
<dbReference type="RefSeq" id="WP_316415227.1">
    <property type="nucleotide sequence ID" value="NZ_AP027080.1"/>
</dbReference>
<dbReference type="Proteomes" id="UP001238179">
    <property type="component" value="Chromosome"/>
</dbReference>
<dbReference type="KEGG" id="msil:METEAL_14880"/>
<evidence type="ECO:0000313" key="2">
    <source>
        <dbReference type="Proteomes" id="UP001238179"/>
    </source>
</evidence>
<name>A0AA48GM17_9BACT</name>
<evidence type="ECO:0000313" key="1">
    <source>
        <dbReference type="EMBL" id="BDU72314.1"/>
    </source>
</evidence>
<dbReference type="AlphaFoldDB" id="A0AA48GM17"/>
<keyword evidence="2" id="KW-1185">Reference proteome</keyword>